<evidence type="ECO:0000256" key="7">
    <source>
        <dbReference type="SAM" id="MobiDB-lite"/>
    </source>
</evidence>
<dbReference type="Gene3D" id="4.10.1000.10">
    <property type="entry name" value="Zinc finger, CCCH-type"/>
    <property type="match status" value="2"/>
</dbReference>
<dbReference type="PANTHER" id="PTHR12547">
    <property type="entry name" value="CCCH ZINC FINGER/TIS11-RELATED"/>
    <property type="match status" value="1"/>
</dbReference>
<dbReference type="GO" id="GO:0035925">
    <property type="term" value="F:mRNA 3'-UTR AU-rich region binding"/>
    <property type="evidence" value="ECO:0007669"/>
    <property type="project" value="UniProtKB-UniRule"/>
</dbReference>
<evidence type="ECO:0000256" key="4">
    <source>
        <dbReference type="ARBA" id="ARBA00022833"/>
    </source>
</evidence>
<keyword evidence="10" id="KW-1185">Reference proteome</keyword>
<dbReference type="Pfam" id="PF00642">
    <property type="entry name" value="zf-CCCH"/>
    <property type="match status" value="2"/>
</dbReference>
<keyword evidence="6" id="KW-0963">Cytoplasm</keyword>
<feature type="zinc finger region" description="C3H1-type" evidence="5">
    <location>
        <begin position="66"/>
        <end position="94"/>
    </location>
</feature>
<keyword evidence="2 6" id="KW-0677">Repeat</keyword>
<comment type="subcellular location">
    <subcellularLocation>
        <location evidence="6">Nucleus</location>
    </subcellularLocation>
    <subcellularLocation>
        <location evidence="6">Cytoplasm</location>
    </subcellularLocation>
</comment>
<dbReference type="GO" id="GO:1900153">
    <property type="term" value="P:positive regulation of nuclear-transcribed mRNA catabolic process, deadenylation-dependent decay"/>
    <property type="evidence" value="ECO:0007669"/>
    <property type="project" value="UniProtKB-UniRule"/>
</dbReference>
<dbReference type="InterPro" id="IPR036855">
    <property type="entry name" value="Znf_CCCH_sf"/>
</dbReference>
<feature type="domain" description="C3H1-type" evidence="8">
    <location>
        <begin position="28"/>
        <end position="56"/>
    </location>
</feature>
<dbReference type="PANTHER" id="PTHR12547:SF18">
    <property type="entry name" value="PROTEIN TIS11"/>
    <property type="match status" value="1"/>
</dbReference>
<reference evidence="9" key="2">
    <citation type="submission" date="2025-09" db="UniProtKB">
        <authorList>
            <consortium name="Ensembl"/>
        </authorList>
    </citation>
    <scope>IDENTIFICATION</scope>
</reference>
<keyword evidence="4 5" id="KW-0862">Zinc</keyword>
<evidence type="ECO:0000259" key="8">
    <source>
        <dbReference type="PROSITE" id="PS50103"/>
    </source>
</evidence>
<evidence type="ECO:0000313" key="9">
    <source>
        <dbReference type="Ensembl" id="ENSNMLP00000015298.1"/>
    </source>
</evidence>
<accession>A0A8C6T6W6</accession>
<evidence type="ECO:0000256" key="1">
    <source>
        <dbReference type="ARBA" id="ARBA00022723"/>
    </source>
</evidence>
<dbReference type="SMART" id="SM00356">
    <property type="entry name" value="ZnF_C3H1"/>
    <property type="match status" value="2"/>
</dbReference>
<name>A0A8C6T6W6_9GOBI</name>
<feature type="domain" description="C3H1-type" evidence="8">
    <location>
        <begin position="66"/>
        <end position="94"/>
    </location>
</feature>
<dbReference type="GO" id="GO:0005737">
    <property type="term" value="C:cytoplasm"/>
    <property type="evidence" value="ECO:0007669"/>
    <property type="project" value="UniProtKB-SubCell"/>
</dbReference>
<keyword evidence="3 5" id="KW-0863">Zinc-finger</keyword>
<dbReference type="GO" id="GO:1990904">
    <property type="term" value="C:ribonucleoprotein complex"/>
    <property type="evidence" value="ECO:0007669"/>
    <property type="project" value="UniProtKB-KW"/>
</dbReference>
<dbReference type="GO" id="GO:0008270">
    <property type="term" value="F:zinc ion binding"/>
    <property type="evidence" value="ECO:0007669"/>
    <property type="project" value="UniProtKB-KW"/>
</dbReference>
<dbReference type="InterPro" id="IPR000571">
    <property type="entry name" value="Znf_CCCH"/>
</dbReference>
<evidence type="ECO:0000313" key="10">
    <source>
        <dbReference type="Proteomes" id="UP000694523"/>
    </source>
</evidence>
<dbReference type="SUPFAM" id="SSF90229">
    <property type="entry name" value="CCCH zinc finger"/>
    <property type="match status" value="2"/>
</dbReference>
<dbReference type="AlphaFoldDB" id="A0A8C6T6W6"/>
<reference evidence="9" key="1">
    <citation type="submission" date="2025-08" db="UniProtKB">
        <authorList>
            <consortium name="Ensembl"/>
        </authorList>
    </citation>
    <scope>IDENTIFICATION</scope>
</reference>
<keyword evidence="6" id="KW-0687">Ribonucleoprotein</keyword>
<protein>
    <recommendedName>
        <fullName evidence="6">mRNA decay activator protein ZFP36</fullName>
    </recommendedName>
    <alternativeName>
        <fullName evidence="6">Zinc finger protein 36</fullName>
    </alternativeName>
</protein>
<dbReference type="FunFam" id="4.10.1000.10:FF:000001">
    <property type="entry name" value="zinc finger CCCH domain-containing protein 15-like"/>
    <property type="match status" value="1"/>
</dbReference>
<feature type="zinc finger region" description="C3H1-type" evidence="5">
    <location>
        <begin position="28"/>
        <end position="56"/>
    </location>
</feature>
<proteinExistence type="predicted"/>
<keyword evidence="6" id="KW-0539">Nucleus</keyword>
<evidence type="ECO:0000256" key="3">
    <source>
        <dbReference type="ARBA" id="ARBA00022771"/>
    </source>
</evidence>
<dbReference type="Ensembl" id="ENSNMLT00000017188.1">
    <property type="protein sequence ID" value="ENSNMLP00000015298.1"/>
    <property type="gene ID" value="ENSNMLG00000010141.1"/>
</dbReference>
<comment type="subunit">
    <text evidence="6">Associates with the cytoplasmic CCR4-NOT deadenylase complex to trigger ARE-containing mRNA deadenylation and decay processes.</text>
</comment>
<dbReference type="PROSITE" id="PS50103">
    <property type="entry name" value="ZF_C3H1"/>
    <property type="match status" value="2"/>
</dbReference>
<dbReference type="Proteomes" id="UP000694523">
    <property type="component" value="Unplaced"/>
</dbReference>
<dbReference type="GO" id="GO:0005634">
    <property type="term" value="C:nucleus"/>
    <property type="evidence" value="ECO:0007669"/>
    <property type="project" value="UniProtKB-SubCell"/>
</dbReference>
<keyword evidence="1 5" id="KW-0479">Metal-binding</keyword>
<feature type="region of interest" description="Disordered" evidence="7">
    <location>
        <begin position="95"/>
        <end position="120"/>
    </location>
</feature>
<evidence type="ECO:0000256" key="2">
    <source>
        <dbReference type="ARBA" id="ARBA00022737"/>
    </source>
</evidence>
<evidence type="ECO:0000256" key="5">
    <source>
        <dbReference type="PROSITE-ProRule" id="PRU00723"/>
    </source>
</evidence>
<evidence type="ECO:0000256" key="6">
    <source>
        <dbReference type="RuleBase" id="RU369014"/>
    </source>
</evidence>
<feature type="compositionally biased region" description="Low complexity" evidence="7">
    <location>
        <begin position="95"/>
        <end position="119"/>
    </location>
</feature>
<sequence length="171" mass="18641">MNPPGFNENSCANNKEPEFGSQILDPERYKTELCRTFERDGFCGYGAKCQFAHSNRELRSPSRNSKYKTEPCRAFHIIGYCPYGTRCQYVHRASADNGASSPSSSRASNAKKSSSPPLSHAEMAERYGLATRSCCGLPSARTHCGTPQTWSTCPRPGTATAATAAASTWAR</sequence>
<dbReference type="InterPro" id="IPR045877">
    <property type="entry name" value="ZFP36-like"/>
</dbReference>
<comment type="function">
    <text evidence="6">Zinc-finger RNA-binding protein that destabilizes several cytoplasmic AU-rich element (ARE)-containing mRNA transcripts by promoting their poly(A) tail removal or deadenylation, and hence provide a mechanism for attenuating protein synthesis. Acts as a 3'-untranslated region (UTR) ARE mRNA-binding adapter protein to communicate signaling events to the mRNA decay machinery. Functions by recruiting the CCR4-NOT deadenylase complex and probably other components of the cytoplasmic RNA decay machinery to the bound ARE-containing mRNAs, and hence promotes ARE-mediated mRNA deadenylation and decay processes. Binds to 3'-UTR ARE of numerous mRNAs.</text>
</comment>
<dbReference type="GO" id="GO:0061158">
    <property type="term" value="P:3'-UTR-mediated mRNA destabilization"/>
    <property type="evidence" value="ECO:0007669"/>
    <property type="project" value="UniProtKB-UniRule"/>
</dbReference>
<organism evidence="9 10">
    <name type="scientific">Neogobius melanostomus</name>
    <name type="common">round goby</name>
    <dbReference type="NCBI Taxonomy" id="47308"/>
    <lineage>
        <taxon>Eukaryota</taxon>
        <taxon>Metazoa</taxon>
        <taxon>Chordata</taxon>
        <taxon>Craniata</taxon>
        <taxon>Vertebrata</taxon>
        <taxon>Euteleostomi</taxon>
        <taxon>Actinopterygii</taxon>
        <taxon>Neopterygii</taxon>
        <taxon>Teleostei</taxon>
        <taxon>Neoteleostei</taxon>
        <taxon>Acanthomorphata</taxon>
        <taxon>Gobiaria</taxon>
        <taxon>Gobiiformes</taxon>
        <taxon>Gobioidei</taxon>
        <taxon>Gobiidae</taxon>
        <taxon>Benthophilinae</taxon>
        <taxon>Neogobiini</taxon>
        <taxon>Neogobius</taxon>
    </lineage>
</organism>